<comment type="similarity">
    <text evidence="2">Belongs to the bacterial sugar transferase family.</text>
</comment>
<reference evidence="10" key="1">
    <citation type="submission" date="2015-07" db="EMBL/GenBank/DDBJ databases">
        <title>Discovery of a poly(ethylene terephthalate assimilation.</title>
        <authorList>
            <person name="Yoshida S."/>
            <person name="Hiraga K."/>
            <person name="Takehana T."/>
            <person name="Taniguchi I."/>
            <person name="Yamaji H."/>
            <person name="Maeda Y."/>
            <person name="Toyohara K."/>
            <person name="Miyamoto K."/>
            <person name="Kimura Y."/>
            <person name="Oda K."/>
        </authorList>
    </citation>
    <scope>NUCLEOTIDE SEQUENCE [LARGE SCALE GENOMIC DNA]</scope>
    <source>
        <strain evidence="10">NBRC 110686 / TISTR 2288 / 201-F6</strain>
    </source>
</reference>
<evidence type="ECO:0000256" key="4">
    <source>
        <dbReference type="ARBA" id="ARBA00022692"/>
    </source>
</evidence>
<evidence type="ECO:0000259" key="8">
    <source>
        <dbReference type="Pfam" id="PF02397"/>
    </source>
</evidence>
<dbReference type="InterPro" id="IPR017473">
    <property type="entry name" value="Undecaprenyl-P_gluc_Ptfrase"/>
</dbReference>
<keyword evidence="10" id="KW-1185">Reference proteome</keyword>
<dbReference type="STRING" id="1547922.ISF6_2907"/>
<sequence>MATGKLREGNSLLSAGIVALDAACVWLAGLLLHRHAQGSWELGSEVASTLMAASVLMVMASTAVYRSFRGGAIFAMLGRVSLAWSLVWFALVFWLLLIGVAVDTSRTLLALWGAGTLALLLVARVLCVIFLRWLRSRGYSERRVLLVGDGPLTAELRRRIGHATWTGYRIEHTLHVDQLERLRALSDRGGFHEVWLNLGIEKMHRMPEVLAALHQSTADIRMVPDVFTYRMANHGTSSIAGVPMVDISASPIAGVNALVKRVEDYLLASVILVLISPVLLLIALAVKLTSPGPVIYKQRRHGWNGETIVVYKFRSMKIHQEAAGRVTQATRNDPRLTSIGGFLRRTSLDELPQFINVLQGRMSIVGPRPHALEHNDHYKQLIPHYMLRHKMKPGITGWAQINGYRGETETVDKMKARVEHDLHYLERWSLWLDLRIVLMTVVKGFGGRHVY</sequence>
<dbReference type="GO" id="GO:0009242">
    <property type="term" value="P:colanic acid biosynthetic process"/>
    <property type="evidence" value="ECO:0007669"/>
    <property type="project" value="TreeGrafter"/>
</dbReference>
<dbReference type="InterPro" id="IPR003362">
    <property type="entry name" value="Bact_transf"/>
</dbReference>
<dbReference type="Pfam" id="PF13727">
    <property type="entry name" value="CoA_binding_3"/>
    <property type="match status" value="1"/>
</dbReference>
<feature type="transmembrane region" description="Helical" evidence="7">
    <location>
        <begin position="265"/>
        <end position="286"/>
    </location>
</feature>
<evidence type="ECO:0000256" key="5">
    <source>
        <dbReference type="ARBA" id="ARBA00022989"/>
    </source>
</evidence>
<feature type="transmembrane region" description="Helical" evidence="7">
    <location>
        <begin position="12"/>
        <end position="34"/>
    </location>
</feature>
<evidence type="ECO:0000256" key="7">
    <source>
        <dbReference type="SAM" id="Phobius"/>
    </source>
</evidence>
<feature type="domain" description="Bacterial sugar transferase" evidence="8">
    <location>
        <begin position="260"/>
        <end position="443"/>
    </location>
</feature>
<dbReference type="NCBIfam" id="TIGR03025">
    <property type="entry name" value="EPS_sugtrans"/>
    <property type="match status" value="1"/>
</dbReference>
<evidence type="ECO:0000256" key="1">
    <source>
        <dbReference type="ARBA" id="ARBA00004141"/>
    </source>
</evidence>
<comment type="caution">
    <text evidence="9">The sequence shown here is derived from an EMBL/GenBank/DDBJ whole genome shotgun (WGS) entry which is preliminary data.</text>
</comment>
<evidence type="ECO:0000313" key="10">
    <source>
        <dbReference type="Proteomes" id="UP000037660"/>
    </source>
</evidence>
<dbReference type="PANTHER" id="PTHR30576:SF21">
    <property type="entry name" value="UDP-GLUCOSE:UNDECAPRENYL-PHOSPHATE GLUCOSE-1-PHOSPHATE TRANSFERASE"/>
    <property type="match status" value="1"/>
</dbReference>
<dbReference type="RefSeq" id="WP_082368402.1">
    <property type="nucleotide sequence ID" value="NZ_BBYR01000041.1"/>
</dbReference>
<keyword evidence="4 7" id="KW-0812">Transmembrane</keyword>
<dbReference type="EMBL" id="BBYR01000041">
    <property type="protein sequence ID" value="GAP37052.1"/>
    <property type="molecule type" value="Genomic_DNA"/>
</dbReference>
<keyword evidence="5 7" id="KW-1133">Transmembrane helix</keyword>
<dbReference type="NCBIfam" id="TIGR03023">
    <property type="entry name" value="WcaJ_sugtrans"/>
    <property type="match status" value="1"/>
</dbReference>
<dbReference type="InterPro" id="IPR017475">
    <property type="entry name" value="EPS_sugar_tfrase"/>
</dbReference>
<feature type="transmembrane region" description="Helical" evidence="7">
    <location>
        <begin position="108"/>
        <end position="134"/>
    </location>
</feature>
<keyword evidence="3 9" id="KW-0808">Transferase</keyword>
<keyword evidence="6 7" id="KW-0472">Membrane</keyword>
<proteinExistence type="inferred from homology"/>
<evidence type="ECO:0000256" key="6">
    <source>
        <dbReference type="ARBA" id="ARBA00023136"/>
    </source>
</evidence>
<dbReference type="AlphaFoldDB" id="A0A0K8P306"/>
<organism evidence="9 10">
    <name type="scientific">Piscinibacter sakaiensis</name>
    <name type="common">Ideonella sakaiensis</name>
    <dbReference type="NCBI Taxonomy" id="1547922"/>
    <lineage>
        <taxon>Bacteria</taxon>
        <taxon>Pseudomonadati</taxon>
        <taxon>Pseudomonadota</taxon>
        <taxon>Betaproteobacteria</taxon>
        <taxon>Burkholderiales</taxon>
        <taxon>Sphaerotilaceae</taxon>
        <taxon>Piscinibacter</taxon>
    </lineage>
</organism>
<dbReference type="Pfam" id="PF02397">
    <property type="entry name" value="Bac_transf"/>
    <property type="match status" value="1"/>
</dbReference>
<feature type="transmembrane region" description="Helical" evidence="7">
    <location>
        <begin position="80"/>
        <end position="102"/>
    </location>
</feature>
<dbReference type="PANTHER" id="PTHR30576">
    <property type="entry name" value="COLANIC BIOSYNTHESIS UDP-GLUCOSE LIPID CARRIER TRANSFERASE"/>
    <property type="match status" value="1"/>
</dbReference>
<comment type="subcellular location">
    <subcellularLocation>
        <location evidence="1">Membrane</location>
        <topology evidence="1">Multi-pass membrane protein</topology>
    </subcellularLocation>
</comment>
<dbReference type="GO" id="GO:0016020">
    <property type="term" value="C:membrane"/>
    <property type="evidence" value="ECO:0007669"/>
    <property type="project" value="UniProtKB-SubCell"/>
</dbReference>
<dbReference type="GO" id="GO:0089702">
    <property type="term" value="F:undecaprenyl-phosphate glucose phosphotransferase activity"/>
    <property type="evidence" value="ECO:0007669"/>
    <property type="project" value="TreeGrafter"/>
</dbReference>
<dbReference type="OrthoDB" id="9808602at2"/>
<gene>
    <name evidence="9" type="ORF">ISF6_2907</name>
</gene>
<evidence type="ECO:0000313" key="9">
    <source>
        <dbReference type="EMBL" id="GAP37052.1"/>
    </source>
</evidence>
<dbReference type="Proteomes" id="UP000037660">
    <property type="component" value="Unassembled WGS sequence"/>
</dbReference>
<name>A0A0K8P306_PISS1</name>
<protein>
    <submittedName>
        <fullName evidence="9">Glycosyltransferase</fullName>
    </submittedName>
</protein>
<evidence type="ECO:0000256" key="2">
    <source>
        <dbReference type="ARBA" id="ARBA00006464"/>
    </source>
</evidence>
<feature type="transmembrane region" description="Helical" evidence="7">
    <location>
        <begin position="46"/>
        <end position="68"/>
    </location>
</feature>
<reference evidence="9 10" key="2">
    <citation type="journal article" date="2016" name="Science">
        <title>A bacterium that degrades and assimilates poly(ethylene terephthalate).</title>
        <authorList>
            <person name="Yoshida S."/>
            <person name="Hiraga K."/>
            <person name="Takehana T."/>
            <person name="Taniguchi I."/>
            <person name="Yamaji H."/>
            <person name="Maeda Y."/>
            <person name="Toyohara K."/>
            <person name="Miyamoto K."/>
            <person name="Kimura Y."/>
            <person name="Oda K."/>
        </authorList>
    </citation>
    <scope>NUCLEOTIDE SEQUENCE [LARGE SCALE GENOMIC DNA]</scope>
    <source>
        <strain evidence="10">NBRC 110686 / TISTR 2288 / 201-F6</strain>
    </source>
</reference>
<accession>A0A0K8P306</accession>
<evidence type="ECO:0000256" key="3">
    <source>
        <dbReference type="ARBA" id="ARBA00022679"/>
    </source>
</evidence>